<evidence type="ECO:0000313" key="2">
    <source>
        <dbReference type="Proteomes" id="UP001595979"/>
    </source>
</evidence>
<keyword evidence="1" id="KW-0378">Hydrolase</keyword>
<evidence type="ECO:0000313" key="1">
    <source>
        <dbReference type="EMBL" id="MFC5847161.1"/>
    </source>
</evidence>
<dbReference type="CDD" id="cd16423">
    <property type="entry name" value="HAD_BPGM-like"/>
    <property type="match status" value="1"/>
</dbReference>
<dbReference type="PANTHER" id="PTHR43481">
    <property type="entry name" value="FRUCTOSE-1-PHOSPHATE PHOSPHATASE"/>
    <property type="match status" value="1"/>
</dbReference>
<dbReference type="InterPro" id="IPR023198">
    <property type="entry name" value="PGP-like_dom2"/>
</dbReference>
<dbReference type="Gene3D" id="1.10.150.240">
    <property type="entry name" value="Putative phosphatase, domain 2"/>
    <property type="match status" value="1"/>
</dbReference>
<dbReference type="PANTHER" id="PTHR43481:SF4">
    <property type="entry name" value="GLYCEROL-1-PHOSPHATE PHOSPHOHYDROLASE 1-RELATED"/>
    <property type="match status" value="1"/>
</dbReference>
<dbReference type="SFLD" id="SFLDG01129">
    <property type="entry name" value="C1.5:_HAD__Beta-PGM__Phosphata"/>
    <property type="match status" value="1"/>
</dbReference>
<dbReference type="SUPFAM" id="SSF56784">
    <property type="entry name" value="HAD-like"/>
    <property type="match status" value="1"/>
</dbReference>
<dbReference type="SFLD" id="SFLDS00003">
    <property type="entry name" value="Haloacid_Dehalogenase"/>
    <property type="match status" value="1"/>
</dbReference>
<reference evidence="2" key="1">
    <citation type="journal article" date="2019" name="Int. J. Syst. Evol. Microbiol.">
        <title>The Global Catalogue of Microorganisms (GCM) 10K type strain sequencing project: providing services to taxonomists for standard genome sequencing and annotation.</title>
        <authorList>
            <consortium name="The Broad Institute Genomics Platform"/>
            <consortium name="The Broad Institute Genome Sequencing Center for Infectious Disease"/>
            <person name="Wu L."/>
            <person name="Ma J."/>
        </authorList>
    </citation>
    <scope>NUCLEOTIDE SEQUENCE [LARGE SCALE GENOMIC DNA]</scope>
    <source>
        <strain evidence="2">CGMCC 1.15053</strain>
    </source>
</reference>
<comment type="caution">
    <text evidence="1">The sequence shown here is derived from an EMBL/GenBank/DDBJ whole genome shotgun (WGS) entry which is preliminary data.</text>
</comment>
<name>A0ABW1DI97_9DEIO</name>
<dbReference type="PRINTS" id="PR00413">
    <property type="entry name" value="HADHALOGNASE"/>
</dbReference>
<dbReference type="Proteomes" id="UP001595979">
    <property type="component" value="Unassembled WGS sequence"/>
</dbReference>
<dbReference type="InterPro" id="IPR051806">
    <property type="entry name" value="HAD-like_SPP"/>
</dbReference>
<dbReference type="RefSeq" id="WP_380046042.1">
    <property type="nucleotide sequence ID" value="NZ_JBHSOH010000003.1"/>
</dbReference>
<organism evidence="1 2">
    <name type="scientific">Deinococcus petrolearius</name>
    <dbReference type="NCBI Taxonomy" id="1751295"/>
    <lineage>
        <taxon>Bacteria</taxon>
        <taxon>Thermotogati</taxon>
        <taxon>Deinococcota</taxon>
        <taxon>Deinococci</taxon>
        <taxon>Deinococcales</taxon>
        <taxon>Deinococcaceae</taxon>
        <taxon>Deinococcus</taxon>
    </lineage>
</organism>
<keyword evidence="2" id="KW-1185">Reference proteome</keyword>
<dbReference type="InterPro" id="IPR036412">
    <property type="entry name" value="HAD-like_sf"/>
</dbReference>
<gene>
    <name evidence="1" type="ORF">ACFPQ6_02465</name>
</gene>
<proteinExistence type="predicted"/>
<protein>
    <submittedName>
        <fullName evidence="1">HAD family hydrolase</fullName>
    </submittedName>
</protein>
<accession>A0ABW1DI97</accession>
<dbReference type="EMBL" id="JBHSOH010000003">
    <property type="protein sequence ID" value="MFC5847161.1"/>
    <property type="molecule type" value="Genomic_DNA"/>
</dbReference>
<dbReference type="GO" id="GO:0016787">
    <property type="term" value="F:hydrolase activity"/>
    <property type="evidence" value="ECO:0007669"/>
    <property type="project" value="UniProtKB-KW"/>
</dbReference>
<dbReference type="Gene3D" id="3.40.50.1000">
    <property type="entry name" value="HAD superfamily/HAD-like"/>
    <property type="match status" value="1"/>
</dbReference>
<dbReference type="InterPro" id="IPR023214">
    <property type="entry name" value="HAD_sf"/>
</dbReference>
<dbReference type="Pfam" id="PF00702">
    <property type="entry name" value="Hydrolase"/>
    <property type="match status" value="1"/>
</dbReference>
<dbReference type="NCBIfam" id="TIGR01509">
    <property type="entry name" value="HAD-SF-IA-v3"/>
    <property type="match status" value="1"/>
</dbReference>
<sequence>MTGPASTSPDLALPVGLKALVFDFDGTILDTETREFWHWQELYRTHGRELALSDWQRGIGTWGAFDPWAGLPGAVQADREAVHEALHGRILADIAGQDVRPGVRAVLEGARAAGLRLALATSSGRDWVTRWLNQHAMLDLFEVTATRDDVAQVKPDPELYLLAATRLGLQPAECLAVEDSFNGATAAVAAGMPVVVVPNDVTRTQPFPSGWPRLDDGYSGGLGELVRVGWGAGQDRA</sequence>
<dbReference type="InterPro" id="IPR006439">
    <property type="entry name" value="HAD-SF_hydro_IA"/>
</dbReference>